<dbReference type="Gene3D" id="3.40.50.300">
    <property type="entry name" value="P-loop containing nucleotide triphosphate hydrolases"/>
    <property type="match status" value="1"/>
</dbReference>
<dbReference type="InterPro" id="IPR056884">
    <property type="entry name" value="NPHP3-like_N"/>
</dbReference>
<dbReference type="PROSITE" id="PS50837">
    <property type="entry name" value="NACHT"/>
    <property type="match status" value="1"/>
</dbReference>
<evidence type="ECO:0000259" key="2">
    <source>
        <dbReference type="PROSITE" id="PS50837"/>
    </source>
</evidence>
<feature type="domain" description="NACHT" evidence="2">
    <location>
        <begin position="77"/>
        <end position="228"/>
    </location>
</feature>
<sequence>MSSILNKARQNNIHNNTFVTNVKAEPSLDVLHKRVASNAILNAGGRADEARCHPGTREEVIDRIERWGYAQDDQTAPMFWLSGPAGAGKSAIVQTIAERCDERGAPHANFFFFRADISRSNASSLVATLVHQILLLYPSLRDRVAVVLSANPLIFDSVLESQLVQLVVTPLRAIKQSSSSDYCPLILLIDGLDECDSESKRDQQQILHAFDKVLAEHPWSFRLLVASRDESQICSAFNKVSSRCLHLYLDSKYSPENDIRVFVNAQFAQVKKTHSLAYTLDAAWPSLDDVNYIINKSSGQFIYAATVMRFILDCSASPLISLERVKGAARLATKSPFSYLDAIYTYILSQVDDQGTLKDILHSQLLIRELAHPRVLHLTGSSTAPQVSLIMLMELNHEKYTREIVLSCLADLTPISRYNTQDSNLLFHHASFPDYLLDQSRSGDYFVDTAAFSYQILLVIWKHVDDEPHVFITLFAGQYFGFHAMSQLQTLPPGLMDVLASSNSSWSIDRLPLADNSIFTTIYNLCTRDSDVINFRRIIRQWINGFGDRWIEFDSIKHIPFSRRYYQMDRADHSHDAPDEEMDAALCPETDFDHDELALWLNDFLHRVNKQILYSNTAFKQLLKAWISWAVRNDVSCIGLHDLPNAKLYFQMAYADQHWAVTPDGKMAAWCPETDIDRHESALWLNDLLHHIHRETYPRNAKHYKQLLKAWISWAVWNDVSCDGLDDLPSAQRYIWKDMAQKWAVQNFKIGSSKKLQTVSYPSSQLL</sequence>
<dbReference type="InterPro" id="IPR027417">
    <property type="entry name" value="P-loop_NTPase"/>
</dbReference>
<accession>A0A8H5BJG0</accession>
<keyword evidence="4" id="KW-1185">Reference proteome</keyword>
<dbReference type="SUPFAM" id="SSF52540">
    <property type="entry name" value="P-loop containing nucleoside triphosphate hydrolases"/>
    <property type="match status" value="1"/>
</dbReference>
<dbReference type="EMBL" id="JAACJJ010000016">
    <property type="protein sequence ID" value="KAF5324306.1"/>
    <property type="molecule type" value="Genomic_DNA"/>
</dbReference>
<name>A0A8H5BJG0_9AGAR</name>
<evidence type="ECO:0000313" key="3">
    <source>
        <dbReference type="EMBL" id="KAF5324306.1"/>
    </source>
</evidence>
<gene>
    <name evidence="3" type="ORF">D9619_011196</name>
</gene>
<proteinExistence type="predicted"/>
<dbReference type="InterPro" id="IPR007111">
    <property type="entry name" value="NACHT_NTPase"/>
</dbReference>
<reference evidence="3 4" key="1">
    <citation type="journal article" date="2020" name="ISME J.">
        <title>Uncovering the hidden diversity of litter-decomposition mechanisms in mushroom-forming fungi.</title>
        <authorList>
            <person name="Floudas D."/>
            <person name="Bentzer J."/>
            <person name="Ahren D."/>
            <person name="Johansson T."/>
            <person name="Persson P."/>
            <person name="Tunlid A."/>
        </authorList>
    </citation>
    <scope>NUCLEOTIDE SEQUENCE [LARGE SCALE GENOMIC DNA]</scope>
    <source>
        <strain evidence="3 4">CBS 101986</strain>
    </source>
</reference>
<evidence type="ECO:0000313" key="4">
    <source>
        <dbReference type="Proteomes" id="UP000567179"/>
    </source>
</evidence>
<protein>
    <recommendedName>
        <fullName evidence="2">NACHT domain-containing protein</fullName>
    </recommendedName>
</protein>
<dbReference type="Proteomes" id="UP000567179">
    <property type="component" value="Unassembled WGS sequence"/>
</dbReference>
<dbReference type="Pfam" id="PF24883">
    <property type="entry name" value="NPHP3_N"/>
    <property type="match status" value="1"/>
</dbReference>
<comment type="caution">
    <text evidence="3">The sequence shown here is derived from an EMBL/GenBank/DDBJ whole genome shotgun (WGS) entry which is preliminary data.</text>
</comment>
<organism evidence="3 4">
    <name type="scientific">Psilocybe cf. subviscida</name>
    <dbReference type="NCBI Taxonomy" id="2480587"/>
    <lineage>
        <taxon>Eukaryota</taxon>
        <taxon>Fungi</taxon>
        <taxon>Dikarya</taxon>
        <taxon>Basidiomycota</taxon>
        <taxon>Agaricomycotina</taxon>
        <taxon>Agaricomycetes</taxon>
        <taxon>Agaricomycetidae</taxon>
        <taxon>Agaricales</taxon>
        <taxon>Agaricineae</taxon>
        <taxon>Strophariaceae</taxon>
        <taxon>Psilocybe</taxon>
    </lineage>
</organism>
<dbReference type="PANTHER" id="PTHR10039">
    <property type="entry name" value="AMELOGENIN"/>
    <property type="match status" value="1"/>
</dbReference>
<dbReference type="OrthoDB" id="5967843at2759"/>
<dbReference type="AlphaFoldDB" id="A0A8H5BJG0"/>
<evidence type="ECO:0000256" key="1">
    <source>
        <dbReference type="ARBA" id="ARBA00022737"/>
    </source>
</evidence>
<keyword evidence="1" id="KW-0677">Repeat</keyword>